<name>F8P724_SERL9</name>
<dbReference type="AlphaFoldDB" id="F8P724"/>
<gene>
    <name evidence="1" type="ORF">SERLADRAFT_476178</name>
</gene>
<protein>
    <submittedName>
        <fullName evidence="1">Uncharacterized protein</fullName>
    </submittedName>
</protein>
<dbReference type="HOGENOM" id="CLU_866427_0_0_1"/>
<accession>F8P724</accession>
<dbReference type="RefSeq" id="XP_007322197.1">
    <property type="nucleotide sequence ID" value="XM_007322135.1"/>
</dbReference>
<proteinExistence type="predicted"/>
<dbReference type="GeneID" id="18820761"/>
<dbReference type="OrthoDB" id="3268567at2759"/>
<sequence>MRQRMSLAFDSEHNVLILVSIIMLNVGSPESHYTKLGMFRLNMQNHSFEKILIVDIPHNSVSDTCVLSASGNLWAAIPDLLAGSVHIRSTSDSNHQGLVIDVNSELLGPELYRRVYFLSERSMLVFNPNAVAISDIPDPATKFSHGTTPIPTNPIWQQPLPSPCPSHRMYRNPISPIIWNSSTGRHEGPLVIYFGDHMQIIDSGDRDYSSLDDSCIRKYEIKWKGLNHAWHLNATLSSRRAFWLGADGLQACIFPYDYRGHNGHMRLGSNPPYLSSARVVPVDLSNIPVEDVCEASWDECSSRLCLLLQMGYSSEVVTLDL</sequence>
<reference evidence="1" key="1">
    <citation type="submission" date="2011-04" db="EMBL/GenBank/DDBJ databases">
        <title>Evolution of plant cell wall degrading machinery underlies the functional diversity of forest fungi.</title>
        <authorList>
            <consortium name="US DOE Joint Genome Institute (JGI-PGF)"/>
            <person name="Eastwood D.C."/>
            <person name="Floudas D."/>
            <person name="Binder M."/>
            <person name="Majcherczyk A."/>
            <person name="Schneider P."/>
            <person name="Aerts A."/>
            <person name="Asiegbu F.O."/>
            <person name="Baker S.E."/>
            <person name="Barry K."/>
            <person name="Bendiksby M."/>
            <person name="Blumentritt M."/>
            <person name="Coutinho P.M."/>
            <person name="Cullen D."/>
            <person name="Cullen D."/>
            <person name="Gathman A."/>
            <person name="Goodell B."/>
            <person name="Henrissat B."/>
            <person name="Ihrmark K."/>
            <person name="Kauserud H."/>
            <person name="Kohler A."/>
            <person name="LaButti K."/>
            <person name="Lapidus A."/>
            <person name="Lavin J.L."/>
            <person name="Lee Y.-H."/>
            <person name="Lindquist E."/>
            <person name="Lilly W."/>
            <person name="Lucas S."/>
            <person name="Morin E."/>
            <person name="Murat C."/>
            <person name="Oguiza J.A."/>
            <person name="Park J."/>
            <person name="Pisabarro A.G."/>
            <person name="Riley R."/>
            <person name="Rosling A."/>
            <person name="Salamov A."/>
            <person name="Schmidt O."/>
            <person name="Schmutz J."/>
            <person name="Skrede I."/>
            <person name="Stenlid J."/>
            <person name="Wiebenga A."/>
            <person name="Xie X."/>
            <person name="Kues U."/>
            <person name="Hibbett D.S."/>
            <person name="Hoffmeister D."/>
            <person name="Hogberg N."/>
            <person name="Martin F."/>
            <person name="Grigoriev I.V."/>
            <person name="Watkinson S.C."/>
        </authorList>
    </citation>
    <scope>NUCLEOTIDE SEQUENCE</scope>
    <source>
        <strain evidence="1">S7.9</strain>
    </source>
</reference>
<organism>
    <name type="scientific">Serpula lacrymans var. lacrymans (strain S7.9)</name>
    <name type="common">Dry rot fungus</name>
    <dbReference type="NCBI Taxonomy" id="578457"/>
    <lineage>
        <taxon>Eukaryota</taxon>
        <taxon>Fungi</taxon>
        <taxon>Dikarya</taxon>
        <taxon>Basidiomycota</taxon>
        <taxon>Agaricomycotina</taxon>
        <taxon>Agaricomycetes</taxon>
        <taxon>Agaricomycetidae</taxon>
        <taxon>Boletales</taxon>
        <taxon>Coniophorineae</taxon>
        <taxon>Serpulaceae</taxon>
        <taxon>Serpula</taxon>
    </lineage>
</organism>
<dbReference type="EMBL" id="GL945439">
    <property type="protein sequence ID" value="EGO21240.1"/>
    <property type="molecule type" value="Genomic_DNA"/>
</dbReference>
<evidence type="ECO:0000313" key="1">
    <source>
        <dbReference type="EMBL" id="EGO21240.1"/>
    </source>
</evidence>
<dbReference type="KEGG" id="sla:SERLADRAFT_476178"/>
<dbReference type="Proteomes" id="UP000008064">
    <property type="component" value="Unassembled WGS sequence"/>
</dbReference>